<dbReference type="AlphaFoldDB" id="A0AAN9PY49"/>
<dbReference type="Proteomes" id="UP001359559">
    <property type="component" value="Unassembled WGS sequence"/>
</dbReference>
<accession>A0AAN9PY49</accession>
<dbReference type="Pfam" id="PF13915">
    <property type="entry name" value="DUF4210"/>
    <property type="match status" value="1"/>
</dbReference>
<proteinExistence type="predicted"/>
<evidence type="ECO:0000259" key="1">
    <source>
        <dbReference type="SMART" id="SM01177"/>
    </source>
</evidence>
<dbReference type="InterPro" id="IPR033473">
    <property type="entry name" value="Atos-like_C"/>
</dbReference>
<name>A0AAN9PY49_CLITE</name>
<protein>
    <recommendedName>
        <fullName evidence="1">Atos-like conserved domain-containing protein</fullName>
    </recommendedName>
</protein>
<dbReference type="SMART" id="SM01177">
    <property type="entry name" value="DUF4210"/>
    <property type="match status" value="1"/>
</dbReference>
<sequence>MSGEGLGNCMHNSERKSSLEHLKESRVSCMCKDGKLKINHPMEQIGRLSVNARQSMQRPIYRTIGFQVRSSTPRVNDFGRNKYSSNVFNVTNDATEVFESQARKRLLSPFNRMLLADHFKSDSLDISSGIYQSYSKDGDDISNASREHKKFHTGSNRSFHSMIWSSSCFQEFMNSLSNDPTINQCVSGHDHSQCEHVEPWSYKHFKSAQALNNDVKETTKVRSQIEALCIPQKKVSSPPYPLSPLGKGSSINEKLGGCRNNDIIMLDDKLSSNEVQQPLDRTQQGILSSRELNWNSMQKKSDLFTSDNVIDMKECWAHPTSFPPQHAKLCGTISRLPFRRSLIGSFEESLLSGRLLSSKKIEGFLAVLNVAGDNFSPQSQKIPFAVTSVDGDKRLLYYSSINLSGKLLSSKSRVAKFQRTLSMNESRSEKRRIRVPMKGRIQLVLSNPERTPIHTFLCNYDLSDMPAGTKQTFLRQKVNLTSSESKATFDTKVDVISSLITVTSHRNQHNLTSKCGKCDNCTYSKTSKEENYEEKFRHGASKAMYTGILLYALHLRFICPLPKKRLRSIHKCKSDPLCEEVRNMIVSQHERNFYLYDDMRVVFPQRHSDYDEGKVDFNRYLFFRPRTGPKSVEAREAIKNHTILKQFSRKYLYMQPNRTMNSTSQIINSTTACKIMYFIIIIVPKSINTSSHINISWQNLPLHSKHQLLIITGREGKKKQKKN</sequence>
<evidence type="ECO:0000313" key="2">
    <source>
        <dbReference type="EMBL" id="KAK7316850.1"/>
    </source>
</evidence>
<evidence type="ECO:0000313" key="3">
    <source>
        <dbReference type="Proteomes" id="UP001359559"/>
    </source>
</evidence>
<dbReference type="PANTHER" id="PTHR13199:SF11">
    <property type="entry name" value="PROTEIN ATOSSA"/>
    <property type="match status" value="1"/>
</dbReference>
<keyword evidence="3" id="KW-1185">Reference proteome</keyword>
<dbReference type="EMBL" id="JAYKXN010000001">
    <property type="protein sequence ID" value="KAK7316850.1"/>
    <property type="molecule type" value="Genomic_DNA"/>
</dbReference>
<dbReference type="PANTHER" id="PTHR13199">
    <property type="entry name" value="GH03947P"/>
    <property type="match status" value="1"/>
</dbReference>
<dbReference type="InterPro" id="IPR025261">
    <property type="entry name" value="Atos-like_cons_dom"/>
</dbReference>
<dbReference type="Pfam" id="PF13889">
    <property type="entry name" value="Chromosome_seg"/>
    <property type="match status" value="1"/>
</dbReference>
<dbReference type="InterPro" id="IPR051506">
    <property type="entry name" value="ATOS_Transcription_Regulators"/>
</dbReference>
<comment type="caution">
    <text evidence="2">The sequence shown here is derived from an EMBL/GenBank/DDBJ whole genome shotgun (WGS) entry which is preliminary data.</text>
</comment>
<reference evidence="2 3" key="1">
    <citation type="submission" date="2024-01" db="EMBL/GenBank/DDBJ databases">
        <title>The genomes of 5 underutilized Papilionoideae crops provide insights into root nodulation and disease resistance.</title>
        <authorList>
            <person name="Yuan L."/>
        </authorList>
    </citation>
    <scope>NUCLEOTIDE SEQUENCE [LARGE SCALE GENOMIC DNA]</scope>
    <source>
        <strain evidence="2">LY-2023</strain>
        <tissue evidence="2">Leaf</tissue>
    </source>
</reference>
<gene>
    <name evidence="2" type="ORF">RJT34_00605</name>
</gene>
<organism evidence="2 3">
    <name type="scientific">Clitoria ternatea</name>
    <name type="common">Butterfly pea</name>
    <dbReference type="NCBI Taxonomy" id="43366"/>
    <lineage>
        <taxon>Eukaryota</taxon>
        <taxon>Viridiplantae</taxon>
        <taxon>Streptophyta</taxon>
        <taxon>Embryophyta</taxon>
        <taxon>Tracheophyta</taxon>
        <taxon>Spermatophyta</taxon>
        <taxon>Magnoliopsida</taxon>
        <taxon>eudicotyledons</taxon>
        <taxon>Gunneridae</taxon>
        <taxon>Pentapetalae</taxon>
        <taxon>rosids</taxon>
        <taxon>fabids</taxon>
        <taxon>Fabales</taxon>
        <taxon>Fabaceae</taxon>
        <taxon>Papilionoideae</taxon>
        <taxon>50 kb inversion clade</taxon>
        <taxon>NPAAA clade</taxon>
        <taxon>indigoferoid/millettioid clade</taxon>
        <taxon>Phaseoleae</taxon>
        <taxon>Clitoria</taxon>
    </lineage>
</organism>
<feature type="domain" description="Atos-like conserved" evidence="1">
    <location>
        <begin position="342"/>
        <end position="398"/>
    </location>
</feature>